<sequence length="549" mass="62267">MSSSAFPPTLPPPPSGPQEYTRPSPPPANKRKTHQPQSRVRRCNRLIASCLEYRCRKLKCDKRHPSANCTKLSRQCVFLTPGPDADARARLAEVKEKMGSGQIDDEDTKNLEPSHLTTEDAAYHGNDDDGNDDIVELGIAMGRVRITERIGGLVRPRFSDELSVSCKGMRKRCKLSIPRKISATWLAPSRDYTAPSSSFIFSLGGEMTSLKTHLPSRILVDKLIAHYWVAMHVIAKTTHRPSFERQYQSFWIDVNIRIEPHASCQVVLFAALLSSVVSIFEEMVLDRFGVSKQSLVCFLDLRTCEATGPRPQIRPDDYDTRFPLKIDDVHLDPAHNGDGGIDVTSDRIHFTDMTITRMRFECYEMHRFLWIERPKLDRNPVDGERKVTLISLLSRVQSFKAAMEKAYVPMLSKSVPLHALALEMYGTISEKLYVMLLQKYLSTDRTKMPDRLRQNVGALHQHHSALLLIREMHSGRREPTMEQRIWKCLEFSSDLSDNLSSLEKTRLVLKDLVGKTKVYTGIGHMFRGAGMGAGNMLPHFSATHVQWPT</sequence>
<keyword evidence="5" id="KW-1185">Reference proteome</keyword>
<keyword evidence="2" id="KW-0539">Nucleus</keyword>
<proteinExistence type="predicted"/>
<feature type="compositionally biased region" description="Basic residues" evidence="3">
    <location>
        <begin position="29"/>
        <end position="39"/>
    </location>
</feature>
<dbReference type="CDD" id="cd00067">
    <property type="entry name" value="GAL4"/>
    <property type="match status" value="1"/>
</dbReference>
<name>A0A6A5T7N7_9PLEO</name>
<evidence type="ECO:0000256" key="2">
    <source>
        <dbReference type="ARBA" id="ARBA00023242"/>
    </source>
</evidence>
<evidence type="ECO:0000256" key="1">
    <source>
        <dbReference type="ARBA" id="ARBA00004123"/>
    </source>
</evidence>
<accession>A0A6A5T7N7</accession>
<dbReference type="Proteomes" id="UP000800038">
    <property type="component" value="Unassembled WGS sequence"/>
</dbReference>
<dbReference type="GO" id="GO:0000981">
    <property type="term" value="F:DNA-binding transcription factor activity, RNA polymerase II-specific"/>
    <property type="evidence" value="ECO:0007669"/>
    <property type="project" value="InterPro"/>
</dbReference>
<reference evidence="4" key="1">
    <citation type="journal article" date="2020" name="Stud. Mycol.">
        <title>101 Dothideomycetes genomes: a test case for predicting lifestyles and emergence of pathogens.</title>
        <authorList>
            <person name="Haridas S."/>
            <person name="Albert R."/>
            <person name="Binder M."/>
            <person name="Bloem J."/>
            <person name="Labutti K."/>
            <person name="Salamov A."/>
            <person name="Andreopoulos B."/>
            <person name="Baker S."/>
            <person name="Barry K."/>
            <person name="Bills G."/>
            <person name="Bluhm B."/>
            <person name="Cannon C."/>
            <person name="Castanera R."/>
            <person name="Culley D."/>
            <person name="Daum C."/>
            <person name="Ezra D."/>
            <person name="Gonzalez J."/>
            <person name="Henrissat B."/>
            <person name="Kuo A."/>
            <person name="Liang C."/>
            <person name="Lipzen A."/>
            <person name="Lutzoni F."/>
            <person name="Magnuson J."/>
            <person name="Mondo S."/>
            <person name="Nolan M."/>
            <person name="Ohm R."/>
            <person name="Pangilinan J."/>
            <person name="Park H.-J."/>
            <person name="Ramirez L."/>
            <person name="Alfaro M."/>
            <person name="Sun H."/>
            <person name="Tritt A."/>
            <person name="Yoshinaga Y."/>
            <person name="Zwiers L.-H."/>
            <person name="Turgeon B."/>
            <person name="Goodwin S."/>
            <person name="Spatafora J."/>
            <person name="Crous P."/>
            <person name="Grigoriev I."/>
        </authorList>
    </citation>
    <scope>NUCLEOTIDE SEQUENCE</scope>
    <source>
        <strain evidence="4">CBS 161.51</strain>
    </source>
</reference>
<dbReference type="GO" id="GO:0005634">
    <property type="term" value="C:nucleus"/>
    <property type="evidence" value="ECO:0007669"/>
    <property type="project" value="UniProtKB-SubCell"/>
</dbReference>
<evidence type="ECO:0000313" key="5">
    <source>
        <dbReference type="Proteomes" id="UP000800038"/>
    </source>
</evidence>
<organism evidence="4 5">
    <name type="scientific">Clathrospora elynae</name>
    <dbReference type="NCBI Taxonomy" id="706981"/>
    <lineage>
        <taxon>Eukaryota</taxon>
        <taxon>Fungi</taxon>
        <taxon>Dikarya</taxon>
        <taxon>Ascomycota</taxon>
        <taxon>Pezizomycotina</taxon>
        <taxon>Dothideomycetes</taxon>
        <taxon>Pleosporomycetidae</taxon>
        <taxon>Pleosporales</taxon>
        <taxon>Diademaceae</taxon>
        <taxon>Clathrospora</taxon>
    </lineage>
</organism>
<gene>
    <name evidence="4" type="ORF">EJ02DRAFT_499922</name>
</gene>
<evidence type="ECO:0000256" key="3">
    <source>
        <dbReference type="SAM" id="MobiDB-lite"/>
    </source>
</evidence>
<dbReference type="CDD" id="cd12148">
    <property type="entry name" value="fungal_TF_MHR"/>
    <property type="match status" value="1"/>
</dbReference>
<evidence type="ECO:0008006" key="6">
    <source>
        <dbReference type="Google" id="ProtNLM"/>
    </source>
</evidence>
<dbReference type="EMBL" id="ML976002">
    <property type="protein sequence ID" value="KAF1946746.1"/>
    <property type="molecule type" value="Genomic_DNA"/>
</dbReference>
<dbReference type="OrthoDB" id="424974at2759"/>
<evidence type="ECO:0000313" key="4">
    <source>
        <dbReference type="EMBL" id="KAF1946746.1"/>
    </source>
</evidence>
<dbReference type="PANTHER" id="PTHR31001:SF40">
    <property type="entry name" value="ZN(II)2CYS6 TRANSCRIPTION FACTOR (EUROFUNG)"/>
    <property type="match status" value="1"/>
</dbReference>
<dbReference type="GO" id="GO:0008270">
    <property type="term" value="F:zinc ion binding"/>
    <property type="evidence" value="ECO:0007669"/>
    <property type="project" value="InterPro"/>
</dbReference>
<comment type="subcellular location">
    <subcellularLocation>
        <location evidence="1">Nucleus</location>
    </subcellularLocation>
</comment>
<feature type="region of interest" description="Disordered" evidence="3">
    <location>
        <begin position="1"/>
        <end position="39"/>
    </location>
</feature>
<dbReference type="PANTHER" id="PTHR31001">
    <property type="entry name" value="UNCHARACTERIZED TRANSCRIPTIONAL REGULATORY PROTEIN"/>
    <property type="match status" value="1"/>
</dbReference>
<dbReference type="InterPro" id="IPR001138">
    <property type="entry name" value="Zn2Cys6_DnaBD"/>
</dbReference>
<protein>
    <recommendedName>
        <fullName evidence="6">Zn(2)-C6 fungal-type domain-containing protein</fullName>
    </recommendedName>
</protein>
<dbReference type="AlphaFoldDB" id="A0A6A5T7N7"/>
<dbReference type="InterPro" id="IPR050613">
    <property type="entry name" value="Sec_Metabolite_Reg"/>
</dbReference>